<dbReference type="InterPro" id="IPR041466">
    <property type="entry name" value="Dynein_AAA5_ext"/>
</dbReference>
<feature type="domain" description="AAA+ ATPase" evidence="2">
    <location>
        <begin position="1635"/>
        <end position="1782"/>
    </location>
</feature>
<dbReference type="Gene3D" id="3.20.180.20">
    <property type="entry name" value="Dynein heavy chain, N-terminal domain 2"/>
    <property type="match status" value="1"/>
</dbReference>
<dbReference type="GO" id="GO:0007018">
    <property type="term" value="P:microtubule-based movement"/>
    <property type="evidence" value="ECO:0007669"/>
    <property type="project" value="InterPro"/>
</dbReference>
<feature type="domain" description="AAA+ ATPase" evidence="2">
    <location>
        <begin position="1286"/>
        <end position="1522"/>
    </location>
</feature>
<accession>A0A9P0EZ90</accession>
<dbReference type="Gene3D" id="1.10.287.2620">
    <property type="match status" value="1"/>
</dbReference>
<dbReference type="Gene3D" id="3.40.50.300">
    <property type="entry name" value="P-loop containing nucleotide triphosphate hydrolases"/>
    <property type="match status" value="3"/>
</dbReference>
<dbReference type="Gene3D" id="1.10.472.130">
    <property type="match status" value="1"/>
</dbReference>
<feature type="coiled-coil region" evidence="1">
    <location>
        <begin position="319"/>
        <end position="350"/>
    </location>
</feature>
<evidence type="ECO:0000313" key="3">
    <source>
        <dbReference type="EMBL" id="CAH0383054.1"/>
    </source>
</evidence>
<dbReference type="Gene3D" id="1.20.58.1120">
    <property type="match status" value="1"/>
</dbReference>
<dbReference type="Pfam" id="PF08393">
    <property type="entry name" value="DHC_N2"/>
    <property type="match status" value="1"/>
</dbReference>
<evidence type="ECO:0000313" key="4">
    <source>
        <dbReference type="Proteomes" id="UP001152759"/>
    </source>
</evidence>
<dbReference type="Pfam" id="PF12775">
    <property type="entry name" value="AAA_7"/>
    <property type="match status" value="1"/>
</dbReference>
<dbReference type="InterPro" id="IPR042222">
    <property type="entry name" value="Dynein_2_N"/>
</dbReference>
<dbReference type="SUPFAM" id="SSF52540">
    <property type="entry name" value="P-loop containing nucleoside triphosphate hydrolases"/>
    <property type="match status" value="3"/>
</dbReference>
<dbReference type="GO" id="GO:0030286">
    <property type="term" value="C:dynein complex"/>
    <property type="evidence" value="ECO:0007669"/>
    <property type="project" value="InterPro"/>
</dbReference>
<dbReference type="Proteomes" id="UP001152759">
    <property type="component" value="Chromosome 10"/>
</dbReference>
<dbReference type="SMART" id="SM00382">
    <property type="entry name" value="AAA"/>
    <property type="match status" value="3"/>
</dbReference>
<dbReference type="InterPro" id="IPR013602">
    <property type="entry name" value="Dynein_heavy_linker"/>
</dbReference>
<dbReference type="InterPro" id="IPR043157">
    <property type="entry name" value="Dynein_AAA1S"/>
</dbReference>
<dbReference type="Pfam" id="PF17852">
    <property type="entry name" value="Dynein_AAA_lid"/>
    <property type="match status" value="1"/>
</dbReference>
<dbReference type="Gene3D" id="1.20.140.100">
    <property type="entry name" value="Dynein heavy chain, N-terminal domain 2"/>
    <property type="match status" value="1"/>
</dbReference>
<protein>
    <recommendedName>
        <fullName evidence="2">AAA+ ATPase domain-containing protein</fullName>
    </recommendedName>
</protein>
<evidence type="ECO:0000259" key="2">
    <source>
        <dbReference type="SMART" id="SM00382"/>
    </source>
</evidence>
<keyword evidence="4" id="KW-1185">Reference proteome</keyword>
<dbReference type="InterPro" id="IPR035699">
    <property type="entry name" value="AAA_6"/>
</dbReference>
<evidence type="ECO:0000256" key="1">
    <source>
        <dbReference type="SAM" id="Coils"/>
    </source>
</evidence>
<dbReference type="EMBL" id="OU963871">
    <property type="protein sequence ID" value="CAH0383054.1"/>
    <property type="molecule type" value="Genomic_DNA"/>
</dbReference>
<dbReference type="InterPro" id="IPR026983">
    <property type="entry name" value="DHC"/>
</dbReference>
<keyword evidence="1" id="KW-0175">Coiled coil</keyword>
<dbReference type="Pfam" id="PF12774">
    <property type="entry name" value="AAA_6"/>
    <property type="match status" value="1"/>
</dbReference>
<organism evidence="3 4">
    <name type="scientific">Bemisia tabaci</name>
    <name type="common">Sweetpotato whitefly</name>
    <name type="synonym">Aleurodes tabaci</name>
    <dbReference type="NCBI Taxonomy" id="7038"/>
    <lineage>
        <taxon>Eukaryota</taxon>
        <taxon>Metazoa</taxon>
        <taxon>Ecdysozoa</taxon>
        <taxon>Arthropoda</taxon>
        <taxon>Hexapoda</taxon>
        <taxon>Insecta</taxon>
        <taxon>Pterygota</taxon>
        <taxon>Neoptera</taxon>
        <taxon>Paraneoptera</taxon>
        <taxon>Hemiptera</taxon>
        <taxon>Sternorrhyncha</taxon>
        <taxon>Aleyrodoidea</taxon>
        <taxon>Aleyrodidae</taxon>
        <taxon>Aleyrodinae</taxon>
        <taxon>Bemisia</taxon>
    </lineage>
</organism>
<dbReference type="PANTHER" id="PTHR45703:SF36">
    <property type="entry name" value="DYNEIN HEAVY CHAIN, CYTOPLASMIC"/>
    <property type="match status" value="1"/>
</dbReference>
<name>A0A9P0EZ90_BEMTA</name>
<dbReference type="GO" id="GO:0005524">
    <property type="term" value="F:ATP binding"/>
    <property type="evidence" value="ECO:0007669"/>
    <property type="project" value="InterPro"/>
</dbReference>
<reference evidence="3" key="1">
    <citation type="submission" date="2021-12" db="EMBL/GenBank/DDBJ databases">
        <authorList>
            <person name="King R."/>
        </authorList>
    </citation>
    <scope>NUCLEOTIDE SEQUENCE</scope>
</reference>
<gene>
    <name evidence="3" type="ORF">BEMITA_LOCUS2534</name>
</gene>
<sequence>MQDLHHKLIGSSLIELRLTLECHRKHLPEKEDLTGSSWTKQLEKPRDRSPKAPYFFLNLEISDKLLHLTPNEAEFFRSFREVFQTWESTCSGIVPIKATGVFEPFIRPVIHGWKTEVLCELGSPSEEIFEIDEHLSREKTTILENLMDNFRGVKQYIKRFESVQEIYCAIDVDPAVIIQEKDTKLFSETFKQYNENIRKIERIIDHQLLGIFYLRLDPMKESLLPKCHEILTAIESAVPRIGKERVSNLATEIKGTHYYIRSDPRQNHEFVEYQVFLGKILTRVEEMKEEMIYCKGLYEMMEHYSVPVNSEDRDNISEVDKALSELEVAAKKRVQEKDELERKLNDQIQRDTKMLVREVTRIKNEALEPWLIEEGRDVMEAKLAQATLMGQLEDCHKTATQCKQYQNEAKENSALERVMHDIETLKLLWECSDAWETVVEEWYKANFHTLQYDVINSFVVKYQADVTKLQRGLPYNVVVQKLEANIKSLSEKLPVIKSLREPSLRERHWSEIENVLDFKADQTQPVTLKVLAETDIMSKAENLTDIAARAIAEAELESLLRKIEICWESLQFEVEATDQEANILQLKDLSGVYEALDDSCVNIAIITNSKHIKPIKHKVTVWVAYLETLQKMLDEWWHCQRRWITLLFLFSIPDMHRQLPEVGRLFTEVNSTYALIMQNTAEDPLILSSVKNPKLLESLVQCNLILDTIMHNLEAFLQSKRASFPRFYYLSNEELLNILSQANNPHVVEDCIQKCFHAISKLGFKKASTAKPELREKTNKYCKIVALEVSSVHSPECEKFNLHKCVKARGNVEYWLEKLEETVAQTLQRDIQRTVEDFQKHSLTEWLSYIPVQVLIVSIRIIWNRHVLKIFHSNHDRDAVLRELNQLNEYYSEILDEMVDAINKTGCNLMRRSINSLILVILNLRDTITVMVDENAGSEQDFVWLRQLKYFWCEVSKKCNLRMAHASLRYCYEYLGVPRRIAVTSVTDRCFLGLLAGLHRNFGSAVYGASNVGKTATLRELAQACGSQLIIFKAADGTNLQSVSKMLEGVAQTGDWLCFEEFSDMSETAASLIAQTITEILMAKIQLRRRFTLNGREVKLRASCSISVTMNVSVQNRCYAMLPDCLKHLLRQVSIIKPDLETILRGLLLSEGFIHWLSLAGKLKTVIKTCRQYFTNENHQYFGLRLIRRILDRAVILKNQSLSTTEEDSLHMSVEQVVRAQIHHETDLSIFKSIIDGVFATKTIIAEDLGASKKRDAIREVMATLDLEPEEYVVRKIVELCDVMEAQPATIVSGCPGAGKTTIINVLKVALDRLNANSEESGLIEKVIKRTFHPTSMNNDELFGRFDSKKTAWQDGVFGKLLKDAAQNQSANYWWVICDGPIDGNWTENLFTLMDDGGVLHLSNNEMVRRDSKVRILFEVEDFSNASPGLVSRCCSVHVINPEPAWSRCAGSIRSWASRLLKKQILMKAANKALLVDLFDKFLRSAVDFIARNCVSAVATITQPLIDKIKGVCALIEALLVDLKCCNGKSSVNETTIRQSFIFSALWGLGGELDSASKQKFETFVREQFPEYSDSFANINNLWTSFLDLKQQSFVEWSGSLLEATFDRAVSLSRQFVPSVDTMALHYVAEKMLAMDRPVLIVGPTGCGKSKLCNALVKRSKKTELWTTQNIHLSRFTGAAEVRRSLRMKLVKKAGNSLGAPNKKKMLFFIENVTTPAQNGNDSSSVEILRQLLDTAELYAPTKKIHQKIVNFTLLATHTYKNSFRRCNNGRLLRHFSILGMPALAEDTMKAIYKPLLENFLCDMKPLAEISDTLLSAMTNIFKDVRSAFNAGATPHRHVFNPHCLSEIYQGLTLADPATLKQPADAL</sequence>
<dbReference type="InterPro" id="IPR003593">
    <property type="entry name" value="AAA+_ATPase"/>
</dbReference>
<dbReference type="InterPro" id="IPR027417">
    <property type="entry name" value="P-loop_NTPase"/>
</dbReference>
<dbReference type="GO" id="GO:0045505">
    <property type="term" value="F:dynein intermediate chain binding"/>
    <property type="evidence" value="ECO:0007669"/>
    <property type="project" value="InterPro"/>
</dbReference>
<dbReference type="Gene3D" id="1.10.8.710">
    <property type="match status" value="1"/>
</dbReference>
<feature type="domain" description="AAA+ ATPase" evidence="2">
    <location>
        <begin position="1000"/>
        <end position="1201"/>
    </location>
</feature>
<proteinExistence type="predicted"/>
<dbReference type="InterPro" id="IPR042228">
    <property type="entry name" value="Dynein_linker_3"/>
</dbReference>
<dbReference type="GO" id="GO:0051959">
    <property type="term" value="F:dynein light intermediate chain binding"/>
    <property type="evidence" value="ECO:0007669"/>
    <property type="project" value="InterPro"/>
</dbReference>
<dbReference type="Gene3D" id="1.20.920.30">
    <property type="match status" value="1"/>
</dbReference>
<dbReference type="PANTHER" id="PTHR45703">
    <property type="entry name" value="DYNEIN HEAVY CHAIN"/>
    <property type="match status" value="1"/>
</dbReference>